<evidence type="ECO:0000313" key="3">
    <source>
        <dbReference type="Proteomes" id="UP001596456"/>
    </source>
</evidence>
<reference evidence="3" key="1">
    <citation type="journal article" date="2019" name="Int. J. Syst. Evol. Microbiol.">
        <title>The Global Catalogue of Microorganisms (GCM) 10K type strain sequencing project: providing services to taxonomists for standard genome sequencing and annotation.</title>
        <authorList>
            <consortium name="The Broad Institute Genomics Platform"/>
            <consortium name="The Broad Institute Genome Sequencing Center for Infectious Disease"/>
            <person name="Wu L."/>
            <person name="Ma J."/>
        </authorList>
    </citation>
    <scope>NUCLEOTIDE SEQUENCE [LARGE SCALE GENOMIC DNA]</scope>
    <source>
        <strain evidence="3">CGMCC 1.16275</strain>
    </source>
</reference>
<feature type="compositionally biased region" description="Acidic residues" evidence="1">
    <location>
        <begin position="142"/>
        <end position="153"/>
    </location>
</feature>
<evidence type="ECO:0000313" key="2">
    <source>
        <dbReference type="EMBL" id="MFC7331904.1"/>
    </source>
</evidence>
<sequence>MSGSRVGSGSGVGSATPADAAAGTAPREDGARTALETLKRIREDIPRALSQTSSVVKEAKARRRGVLKSELQRLIAQARSMASFLEPKAAAAAAARLAKQIAAVAKQLAGLADTGGGALSSAAAAAAVPQGTTAAAGAGADGEAETGEGGDAEAEAKAAEAQASQAEAADAERAAGEAAGEADTAGRDASAAADAAARDAAAETSGAPSGSTDRDGTDGRRDDDGVRDTLKEAVKALRLLQAVVRRATVAHGTPREEEDFARMEAEIARQVRTVDTLAASLPVTTGVDIRV</sequence>
<proteinExistence type="predicted"/>
<name>A0ABW2KPM3_9PROT</name>
<keyword evidence="3" id="KW-1185">Reference proteome</keyword>
<protein>
    <submittedName>
        <fullName evidence="2">Uncharacterized protein</fullName>
    </submittedName>
</protein>
<organism evidence="2 3">
    <name type="scientific">Rhodocista pekingensis</name>
    <dbReference type="NCBI Taxonomy" id="201185"/>
    <lineage>
        <taxon>Bacteria</taxon>
        <taxon>Pseudomonadati</taxon>
        <taxon>Pseudomonadota</taxon>
        <taxon>Alphaproteobacteria</taxon>
        <taxon>Rhodospirillales</taxon>
        <taxon>Azospirillaceae</taxon>
        <taxon>Rhodocista</taxon>
    </lineage>
</organism>
<dbReference type="Proteomes" id="UP001596456">
    <property type="component" value="Unassembled WGS sequence"/>
</dbReference>
<feature type="compositionally biased region" description="Low complexity" evidence="1">
    <location>
        <begin position="13"/>
        <end position="25"/>
    </location>
</feature>
<accession>A0ABW2KPM3</accession>
<feature type="compositionally biased region" description="Gly residues" evidence="1">
    <location>
        <begin position="1"/>
        <end position="12"/>
    </location>
</feature>
<feature type="region of interest" description="Disordered" evidence="1">
    <location>
        <begin position="1"/>
        <end position="32"/>
    </location>
</feature>
<feature type="compositionally biased region" description="Low complexity" evidence="1">
    <location>
        <begin position="176"/>
        <end position="195"/>
    </location>
</feature>
<dbReference type="EMBL" id="JBHTCM010000004">
    <property type="protein sequence ID" value="MFC7331904.1"/>
    <property type="molecule type" value="Genomic_DNA"/>
</dbReference>
<evidence type="ECO:0000256" key="1">
    <source>
        <dbReference type="SAM" id="MobiDB-lite"/>
    </source>
</evidence>
<dbReference type="RefSeq" id="WP_377355973.1">
    <property type="nucleotide sequence ID" value="NZ_JBHTCM010000004.1"/>
</dbReference>
<feature type="compositionally biased region" description="Basic and acidic residues" evidence="1">
    <location>
        <begin position="212"/>
        <end position="227"/>
    </location>
</feature>
<feature type="region of interest" description="Disordered" evidence="1">
    <location>
        <begin position="135"/>
        <end position="227"/>
    </location>
</feature>
<comment type="caution">
    <text evidence="2">The sequence shown here is derived from an EMBL/GenBank/DDBJ whole genome shotgun (WGS) entry which is preliminary data.</text>
</comment>
<gene>
    <name evidence="2" type="ORF">ACFQPS_01890</name>
</gene>
<feature type="compositionally biased region" description="Low complexity" evidence="1">
    <location>
        <begin position="159"/>
        <end position="168"/>
    </location>
</feature>